<proteinExistence type="predicted"/>
<name>A0A7S4I052_9EUKA</name>
<feature type="domain" description="GOST seven transmembrane" evidence="9">
    <location>
        <begin position="161"/>
        <end position="396"/>
    </location>
</feature>
<comment type="subcellular location">
    <subcellularLocation>
        <location evidence="1">Membrane</location>
        <topology evidence="1">Multi-pass membrane protein</topology>
    </subcellularLocation>
</comment>
<feature type="transmembrane region" description="Helical" evidence="7">
    <location>
        <begin position="347"/>
        <end position="367"/>
    </location>
</feature>
<feature type="transmembrane region" description="Helical" evidence="7">
    <location>
        <begin position="228"/>
        <end position="255"/>
    </location>
</feature>
<dbReference type="GO" id="GO:0016020">
    <property type="term" value="C:membrane"/>
    <property type="evidence" value="ECO:0007669"/>
    <property type="project" value="UniProtKB-SubCell"/>
</dbReference>
<gene>
    <name evidence="10" type="ORF">VSP0166_LOCUS6674</name>
</gene>
<feature type="region of interest" description="Disordered" evidence="6">
    <location>
        <begin position="427"/>
        <end position="451"/>
    </location>
</feature>
<dbReference type="EMBL" id="HBKP01009443">
    <property type="protein sequence ID" value="CAE2214688.1"/>
    <property type="molecule type" value="Transcribed_RNA"/>
</dbReference>
<evidence type="ECO:0000256" key="8">
    <source>
        <dbReference type="SAM" id="SignalP"/>
    </source>
</evidence>
<keyword evidence="5 7" id="KW-0472">Membrane</keyword>
<evidence type="ECO:0000256" key="5">
    <source>
        <dbReference type="ARBA" id="ARBA00023136"/>
    </source>
</evidence>
<evidence type="ECO:0000256" key="6">
    <source>
        <dbReference type="SAM" id="MobiDB-lite"/>
    </source>
</evidence>
<keyword evidence="3 8" id="KW-0732">Signal</keyword>
<evidence type="ECO:0000256" key="7">
    <source>
        <dbReference type="SAM" id="Phobius"/>
    </source>
</evidence>
<feature type="chain" id="PRO_5030555149" description="GOST seven transmembrane domain-containing protein" evidence="8">
    <location>
        <begin position="28"/>
        <end position="467"/>
    </location>
</feature>
<feature type="transmembrane region" description="Helical" evidence="7">
    <location>
        <begin position="267"/>
        <end position="285"/>
    </location>
</feature>
<evidence type="ECO:0000256" key="3">
    <source>
        <dbReference type="ARBA" id="ARBA00022729"/>
    </source>
</evidence>
<organism evidence="10">
    <name type="scientific">Vannella robusta</name>
    <dbReference type="NCBI Taxonomy" id="1487602"/>
    <lineage>
        <taxon>Eukaryota</taxon>
        <taxon>Amoebozoa</taxon>
        <taxon>Discosea</taxon>
        <taxon>Flabellinia</taxon>
        <taxon>Vannellidae</taxon>
        <taxon>Vannella</taxon>
    </lineage>
</organism>
<evidence type="ECO:0000256" key="1">
    <source>
        <dbReference type="ARBA" id="ARBA00004141"/>
    </source>
</evidence>
<feature type="signal peptide" evidence="8">
    <location>
        <begin position="1"/>
        <end position="27"/>
    </location>
</feature>
<dbReference type="InterPro" id="IPR009637">
    <property type="entry name" value="GPR107/GPR108-like"/>
</dbReference>
<accession>A0A7S4I052</accession>
<evidence type="ECO:0000256" key="4">
    <source>
        <dbReference type="ARBA" id="ARBA00022989"/>
    </source>
</evidence>
<reference evidence="10" key="1">
    <citation type="submission" date="2021-01" db="EMBL/GenBank/DDBJ databases">
        <authorList>
            <person name="Corre E."/>
            <person name="Pelletier E."/>
            <person name="Niang G."/>
            <person name="Scheremetjew M."/>
            <person name="Finn R."/>
            <person name="Kale V."/>
            <person name="Holt S."/>
            <person name="Cochrane G."/>
            <person name="Meng A."/>
            <person name="Brown T."/>
            <person name="Cohen L."/>
        </authorList>
    </citation>
    <scope>NUCLEOTIDE SEQUENCE</scope>
    <source>
        <strain evidence="10">DIVA3 518/3/11/1/6</strain>
    </source>
</reference>
<evidence type="ECO:0000313" key="10">
    <source>
        <dbReference type="EMBL" id="CAE2214688.1"/>
    </source>
</evidence>
<dbReference type="PANTHER" id="PTHR21229">
    <property type="entry name" value="LUNG SEVEN TRANSMEMBRANE RECEPTOR"/>
    <property type="match status" value="1"/>
</dbReference>
<feature type="transmembrane region" description="Helical" evidence="7">
    <location>
        <begin position="373"/>
        <end position="394"/>
    </location>
</feature>
<dbReference type="AlphaFoldDB" id="A0A7S4I052"/>
<dbReference type="Pfam" id="PF06814">
    <property type="entry name" value="GOST_TM"/>
    <property type="match status" value="1"/>
</dbReference>
<keyword evidence="2 7" id="KW-0812">Transmembrane</keyword>
<feature type="transmembrane region" description="Helical" evidence="7">
    <location>
        <begin position="297"/>
        <end position="317"/>
    </location>
</feature>
<protein>
    <recommendedName>
        <fullName evidence="9">GOST seven transmembrane domain-containing protein</fullName>
    </recommendedName>
</protein>
<sequence length="467" mass="53726">MREGAPGFLYFFAVLLCVFVFIPCALARNEEISFATSGQRIRLSEGFGSMSGGSLNVSLSVVPLGEGIEAEGMWFYFVIFTESQYKNILYYNTYDPCILESFLRIEFQGTLTRNIALPFEEYYHVYLINCDKHEIEIEADLLWLQPDGLQLSYEQIPLVWCNIALLIGCIVTGIMWVACLLLHRKFIVRLHIMLLVFIILETVYYAVISATILCEWKGFSSFNELVTFYIPLVLSVIAETLFISCLLLLSAGWSILTLRMGLRSKQLLTTAILLYGGFYLAYSLCSNTQNLRDVYELFFYVIKFLILFAATIALNAAGEFLRSEFSIHHPQRIFIAKKIMLFRQLRWMYLILLLVPIFMIFMDFTILGWQERWMSPVVNGWILLITFWTVSYAIRPQVEGSNYFFLVHHMPPEQLYGQPQVNNEQIPVVDQESSSESESSEDIPGEFNVEPAEDIEMQVFSSSADLD</sequence>
<dbReference type="InterPro" id="IPR053937">
    <property type="entry name" value="GOST_TM"/>
</dbReference>
<keyword evidence="4 7" id="KW-1133">Transmembrane helix</keyword>
<feature type="compositionally biased region" description="Acidic residues" evidence="6">
    <location>
        <begin position="433"/>
        <end position="444"/>
    </location>
</feature>
<dbReference type="GO" id="GO:0005794">
    <property type="term" value="C:Golgi apparatus"/>
    <property type="evidence" value="ECO:0007669"/>
    <property type="project" value="TreeGrafter"/>
</dbReference>
<feature type="transmembrane region" description="Helical" evidence="7">
    <location>
        <begin position="163"/>
        <end position="183"/>
    </location>
</feature>
<evidence type="ECO:0000259" key="9">
    <source>
        <dbReference type="Pfam" id="PF06814"/>
    </source>
</evidence>
<evidence type="ECO:0000256" key="2">
    <source>
        <dbReference type="ARBA" id="ARBA00022692"/>
    </source>
</evidence>
<feature type="transmembrane region" description="Helical" evidence="7">
    <location>
        <begin position="190"/>
        <end position="208"/>
    </location>
</feature>